<keyword evidence="6" id="KW-1185">Reference proteome</keyword>
<evidence type="ECO:0000256" key="3">
    <source>
        <dbReference type="ARBA" id="ARBA00023239"/>
    </source>
</evidence>
<protein>
    <recommendedName>
        <fullName evidence="4">Putative pterin-4-alpha-carbinolamine dehydratase</fullName>
        <shortName evidence="4">PHS</shortName>
        <ecNumber evidence="4">4.2.1.96</ecNumber>
    </recommendedName>
    <alternativeName>
        <fullName evidence="4">4-alpha-hydroxy-tetrahydropterin dehydratase</fullName>
    </alternativeName>
    <alternativeName>
        <fullName evidence="4">Pterin carbinolamine dehydratase</fullName>
        <shortName evidence="4">PCD</shortName>
    </alternativeName>
</protein>
<comment type="similarity">
    <text evidence="2 4">Belongs to the pterin-4-alpha-carbinolamine dehydratase family.</text>
</comment>
<comment type="caution">
    <text evidence="5">The sequence shown here is derived from an EMBL/GenBank/DDBJ whole genome shotgun (WGS) entry which is preliminary data.</text>
</comment>
<dbReference type="RefSeq" id="WP_190472175.1">
    <property type="nucleotide sequence ID" value="NZ_JACJSG010000014.1"/>
</dbReference>
<proteinExistence type="inferred from homology"/>
<dbReference type="InterPro" id="IPR001533">
    <property type="entry name" value="Pterin_deHydtase"/>
</dbReference>
<evidence type="ECO:0000256" key="1">
    <source>
        <dbReference type="ARBA" id="ARBA00001554"/>
    </source>
</evidence>
<evidence type="ECO:0000313" key="5">
    <source>
        <dbReference type="EMBL" id="MBD2501422.1"/>
    </source>
</evidence>
<dbReference type="CDD" id="cd00488">
    <property type="entry name" value="PCD_DCoH"/>
    <property type="match status" value="1"/>
</dbReference>
<dbReference type="Pfam" id="PF01329">
    <property type="entry name" value="Pterin_4a"/>
    <property type="match status" value="1"/>
</dbReference>
<dbReference type="Proteomes" id="UP000661112">
    <property type="component" value="Unassembled WGS sequence"/>
</dbReference>
<reference evidence="5 6" key="1">
    <citation type="journal article" date="2020" name="ISME J.">
        <title>Comparative genomics reveals insights into cyanobacterial evolution and habitat adaptation.</title>
        <authorList>
            <person name="Chen M.Y."/>
            <person name="Teng W.K."/>
            <person name="Zhao L."/>
            <person name="Hu C.X."/>
            <person name="Zhou Y.K."/>
            <person name="Han B.P."/>
            <person name="Song L.R."/>
            <person name="Shu W.S."/>
        </authorList>
    </citation>
    <scope>NUCLEOTIDE SEQUENCE [LARGE SCALE GENOMIC DNA]</scope>
    <source>
        <strain evidence="5 6">FACHB-119</strain>
    </source>
</reference>
<dbReference type="PANTHER" id="PTHR12599:SF0">
    <property type="entry name" value="PTERIN-4-ALPHA-CARBINOLAMINE DEHYDRATASE"/>
    <property type="match status" value="1"/>
</dbReference>
<dbReference type="InterPro" id="IPR036428">
    <property type="entry name" value="PCD_sf"/>
</dbReference>
<organism evidence="5 6">
    <name type="scientific">Anabaena azotica FACHB-119</name>
    <dbReference type="NCBI Taxonomy" id="947527"/>
    <lineage>
        <taxon>Bacteria</taxon>
        <taxon>Bacillati</taxon>
        <taxon>Cyanobacteriota</taxon>
        <taxon>Cyanophyceae</taxon>
        <taxon>Nostocales</taxon>
        <taxon>Nostocaceae</taxon>
        <taxon>Anabaena</taxon>
        <taxon>Anabaena azotica</taxon>
    </lineage>
</organism>
<evidence type="ECO:0000313" key="6">
    <source>
        <dbReference type="Proteomes" id="UP000661112"/>
    </source>
</evidence>
<evidence type="ECO:0000256" key="4">
    <source>
        <dbReference type="HAMAP-Rule" id="MF_00434"/>
    </source>
</evidence>
<evidence type="ECO:0000256" key="2">
    <source>
        <dbReference type="ARBA" id="ARBA00006472"/>
    </source>
</evidence>
<dbReference type="Gene3D" id="3.30.1360.20">
    <property type="entry name" value="Transcriptional coactivator/pterin dehydratase"/>
    <property type="match status" value="1"/>
</dbReference>
<dbReference type="HAMAP" id="MF_00434">
    <property type="entry name" value="Pterin_4_alpha"/>
    <property type="match status" value="1"/>
</dbReference>
<keyword evidence="3 4" id="KW-0456">Lyase</keyword>
<comment type="catalytic activity">
    <reaction evidence="1 4">
        <text>(4aS,6R)-4a-hydroxy-L-erythro-5,6,7,8-tetrahydrobiopterin = (6R)-L-erythro-6,7-dihydrobiopterin + H2O</text>
        <dbReference type="Rhea" id="RHEA:11920"/>
        <dbReference type="ChEBI" id="CHEBI:15377"/>
        <dbReference type="ChEBI" id="CHEBI:15642"/>
        <dbReference type="ChEBI" id="CHEBI:43120"/>
        <dbReference type="EC" id="4.2.1.96"/>
    </reaction>
</comment>
<dbReference type="NCBIfam" id="NF002017">
    <property type="entry name" value="PRK00823.1-2"/>
    <property type="match status" value="1"/>
</dbReference>
<accession>A0ABR8D2R9</accession>
<dbReference type="EC" id="4.2.1.96" evidence="4"/>
<gene>
    <name evidence="5" type="ORF">H6G83_12555</name>
</gene>
<dbReference type="SUPFAM" id="SSF55248">
    <property type="entry name" value="PCD-like"/>
    <property type="match status" value="1"/>
</dbReference>
<dbReference type="EMBL" id="JACJSG010000014">
    <property type="protein sequence ID" value="MBD2501422.1"/>
    <property type="molecule type" value="Genomic_DNA"/>
</dbReference>
<dbReference type="PANTHER" id="PTHR12599">
    <property type="entry name" value="PTERIN-4-ALPHA-CARBINOLAMINE DEHYDRATASE"/>
    <property type="match status" value="1"/>
</dbReference>
<dbReference type="GO" id="GO:0008124">
    <property type="term" value="F:4-alpha-hydroxytetrahydrobiopterin dehydratase activity"/>
    <property type="evidence" value="ECO:0007669"/>
    <property type="project" value="UniProtKB-EC"/>
</dbReference>
<sequence>MAQLLSDAEIEAQASKLSGWILEGSKLETKRKFKDFVEAIAFVNKLVEPAQTAGHHPDIEVSYNKVKITLTTHDAGGLTQKDFDLAREISQID</sequence>
<name>A0ABR8D2R9_9NOST</name>